<dbReference type="Pfam" id="PF01408">
    <property type="entry name" value="GFO_IDH_MocA"/>
    <property type="match status" value="1"/>
</dbReference>
<dbReference type="PROSITE" id="PS51318">
    <property type="entry name" value="TAT"/>
    <property type="match status" value="1"/>
</dbReference>
<gene>
    <name evidence="2" type="ORF">CCY01nite_31580</name>
</gene>
<dbReference type="PANTHER" id="PTHR43818">
    <property type="entry name" value="BCDNA.GH03377"/>
    <property type="match status" value="1"/>
</dbReference>
<dbReference type="InterPro" id="IPR036291">
    <property type="entry name" value="NAD(P)-bd_dom_sf"/>
</dbReference>
<reference evidence="2 3" key="1">
    <citation type="submission" date="2019-07" db="EMBL/GenBank/DDBJ databases">
        <title>Whole genome shotgun sequence of Chitinophaga cymbidii NBRC 109752.</title>
        <authorList>
            <person name="Hosoyama A."/>
            <person name="Uohara A."/>
            <person name="Ohji S."/>
            <person name="Ichikawa N."/>
        </authorList>
    </citation>
    <scope>NUCLEOTIDE SEQUENCE [LARGE SCALE GENOMIC DNA]</scope>
    <source>
        <strain evidence="2 3">NBRC 109752</strain>
    </source>
</reference>
<evidence type="ECO:0000259" key="1">
    <source>
        <dbReference type="Pfam" id="PF01408"/>
    </source>
</evidence>
<organism evidence="2 3">
    <name type="scientific">Chitinophaga cymbidii</name>
    <dbReference type="NCBI Taxonomy" id="1096750"/>
    <lineage>
        <taxon>Bacteria</taxon>
        <taxon>Pseudomonadati</taxon>
        <taxon>Bacteroidota</taxon>
        <taxon>Chitinophagia</taxon>
        <taxon>Chitinophagales</taxon>
        <taxon>Chitinophagaceae</taxon>
        <taxon>Chitinophaga</taxon>
    </lineage>
</organism>
<accession>A0A512RMJ5</accession>
<sequence length="342" mass="37610">MQKYQPRRDFIRQALYAGIGAGVLSQLPLEGSAAWARETGKRVGIIGLDTSHSTAFTNLLNNPNAGEKFGGYKVVAAYPYGSRDIESSASRIPGYIDAVKAKGVQIVDSIRELLKMVDVVLLETNDGRLHREQALEVIRAGKRMFIDKPVANSMRDAIAIFEAAKQHNVPVFSCSSLRFTEGIDDIVSGKKIGKILAADAYSPAKLEQTHIDFYWYGIHGVEMLFTVMGTGCKTVTRFYQDNMDVVVGVWEDGRIGTFRGTRAGKAAYGGTIFGEKGVVNYGAFSYERLLDRIIPFFETGNVPVRAEETLEICAFVEAAQKSRERGGRPVAISEIKSLSYGR</sequence>
<dbReference type="InterPro" id="IPR006311">
    <property type="entry name" value="TAT_signal"/>
</dbReference>
<dbReference type="PANTHER" id="PTHR43818:SF9">
    <property type="entry name" value="HYPOTHETICAL OXIDOREDUCTASE"/>
    <property type="match status" value="1"/>
</dbReference>
<keyword evidence="3" id="KW-1185">Reference proteome</keyword>
<proteinExistence type="predicted"/>
<feature type="domain" description="Gfo/Idh/MocA-like oxidoreductase N-terminal" evidence="1">
    <location>
        <begin position="42"/>
        <end position="172"/>
    </location>
</feature>
<dbReference type="AlphaFoldDB" id="A0A512RMJ5"/>
<evidence type="ECO:0000313" key="2">
    <source>
        <dbReference type="EMBL" id="GEP96898.1"/>
    </source>
</evidence>
<protein>
    <submittedName>
        <fullName evidence="2">Oxidoreductase</fullName>
    </submittedName>
</protein>
<comment type="caution">
    <text evidence="2">The sequence shown here is derived from an EMBL/GenBank/DDBJ whole genome shotgun (WGS) entry which is preliminary data.</text>
</comment>
<dbReference type="Gene3D" id="3.40.50.720">
    <property type="entry name" value="NAD(P)-binding Rossmann-like Domain"/>
    <property type="match status" value="1"/>
</dbReference>
<evidence type="ECO:0000313" key="3">
    <source>
        <dbReference type="Proteomes" id="UP000321436"/>
    </source>
</evidence>
<dbReference type="InterPro" id="IPR000683">
    <property type="entry name" value="Gfo/Idh/MocA-like_OxRdtase_N"/>
</dbReference>
<name>A0A512RMJ5_9BACT</name>
<dbReference type="EMBL" id="BKAU01000003">
    <property type="protein sequence ID" value="GEP96898.1"/>
    <property type="molecule type" value="Genomic_DNA"/>
</dbReference>
<dbReference type="OrthoDB" id="1408251at2"/>
<dbReference type="InterPro" id="IPR050463">
    <property type="entry name" value="Gfo/Idh/MocA_oxidrdct_glycsds"/>
</dbReference>
<dbReference type="SUPFAM" id="SSF51735">
    <property type="entry name" value="NAD(P)-binding Rossmann-fold domains"/>
    <property type="match status" value="1"/>
</dbReference>
<dbReference type="Gene3D" id="3.30.360.10">
    <property type="entry name" value="Dihydrodipicolinate Reductase, domain 2"/>
    <property type="match status" value="1"/>
</dbReference>
<dbReference type="RefSeq" id="WP_146863864.1">
    <property type="nucleotide sequence ID" value="NZ_BKAU01000003.1"/>
</dbReference>
<dbReference type="GO" id="GO:0000166">
    <property type="term" value="F:nucleotide binding"/>
    <property type="evidence" value="ECO:0007669"/>
    <property type="project" value="InterPro"/>
</dbReference>
<dbReference type="Proteomes" id="UP000321436">
    <property type="component" value="Unassembled WGS sequence"/>
</dbReference>